<keyword evidence="3" id="KW-1185">Reference proteome</keyword>
<evidence type="ECO:0000313" key="3">
    <source>
        <dbReference type="Proteomes" id="UP000693970"/>
    </source>
</evidence>
<dbReference type="EMBL" id="JAGRRH010000018">
    <property type="protein sequence ID" value="KAG7351143.1"/>
    <property type="molecule type" value="Genomic_DNA"/>
</dbReference>
<name>A0A9K3KWA3_9STRA</name>
<organism evidence="2 3">
    <name type="scientific">Nitzschia inconspicua</name>
    <dbReference type="NCBI Taxonomy" id="303405"/>
    <lineage>
        <taxon>Eukaryota</taxon>
        <taxon>Sar</taxon>
        <taxon>Stramenopiles</taxon>
        <taxon>Ochrophyta</taxon>
        <taxon>Bacillariophyta</taxon>
        <taxon>Bacillariophyceae</taxon>
        <taxon>Bacillariophycidae</taxon>
        <taxon>Bacillariales</taxon>
        <taxon>Bacillariaceae</taxon>
        <taxon>Nitzschia</taxon>
    </lineage>
</organism>
<protein>
    <submittedName>
        <fullName evidence="2">Uncharacterized protein</fullName>
    </submittedName>
</protein>
<dbReference type="AlphaFoldDB" id="A0A9K3KWA3"/>
<gene>
    <name evidence="2" type="ORF">IV203_010503</name>
</gene>
<dbReference type="Proteomes" id="UP000693970">
    <property type="component" value="Unassembled WGS sequence"/>
</dbReference>
<feature type="region of interest" description="Disordered" evidence="1">
    <location>
        <begin position="35"/>
        <end position="86"/>
    </location>
</feature>
<reference evidence="2" key="2">
    <citation type="submission" date="2021-04" db="EMBL/GenBank/DDBJ databases">
        <authorList>
            <person name="Podell S."/>
        </authorList>
    </citation>
    <scope>NUCLEOTIDE SEQUENCE</scope>
    <source>
        <strain evidence="2">Hildebrandi</strain>
    </source>
</reference>
<proteinExistence type="predicted"/>
<feature type="compositionally biased region" description="Low complexity" evidence="1">
    <location>
        <begin position="67"/>
        <end position="79"/>
    </location>
</feature>
<sequence>MSKTTVVSGILFSSRSVRSSFASLTLAPLASTAATAATTTTTNTVASEPPKHNTNPFLVRIQFPAPNSNNNSNNNNNSNDDNDSNNLITELRSYCRRHYKLGDRIDISHGQWEDCHMSQY</sequence>
<evidence type="ECO:0000256" key="1">
    <source>
        <dbReference type="SAM" id="MobiDB-lite"/>
    </source>
</evidence>
<accession>A0A9K3KWA3</accession>
<evidence type="ECO:0000313" key="2">
    <source>
        <dbReference type="EMBL" id="KAG7351143.1"/>
    </source>
</evidence>
<feature type="compositionally biased region" description="Low complexity" evidence="1">
    <location>
        <begin position="35"/>
        <end position="47"/>
    </location>
</feature>
<reference evidence="2" key="1">
    <citation type="journal article" date="2021" name="Sci. Rep.">
        <title>Diploid genomic architecture of Nitzschia inconspicua, an elite biomass production diatom.</title>
        <authorList>
            <person name="Oliver A."/>
            <person name="Podell S."/>
            <person name="Pinowska A."/>
            <person name="Traller J.C."/>
            <person name="Smith S.R."/>
            <person name="McClure R."/>
            <person name="Beliaev A."/>
            <person name="Bohutskyi P."/>
            <person name="Hill E.A."/>
            <person name="Rabines A."/>
            <person name="Zheng H."/>
            <person name="Allen L.Z."/>
            <person name="Kuo A."/>
            <person name="Grigoriev I.V."/>
            <person name="Allen A.E."/>
            <person name="Hazlebeck D."/>
            <person name="Allen E.E."/>
        </authorList>
    </citation>
    <scope>NUCLEOTIDE SEQUENCE</scope>
    <source>
        <strain evidence="2">Hildebrandi</strain>
    </source>
</reference>
<comment type="caution">
    <text evidence="2">The sequence shown here is derived from an EMBL/GenBank/DDBJ whole genome shotgun (WGS) entry which is preliminary data.</text>
</comment>